<gene>
    <name evidence="2" type="ORF">TCAP_06978</name>
</gene>
<accession>A0A2K3Q6D4</accession>
<feature type="transmembrane region" description="Helical" evidence="1">
    <location>
        <begin position="149"/>
        <end position="174"/>
    </location>
</feature>
<keyword evidence="1" id="KW-0472">Membrane</keyword>
<name>A0A2K3Q6D4_9HYPO</name>
<organism evidence="2 3">
    <name type="scientific">Tolypocladium capitatum</name>
    <dbReference type="NCBI Taxonomy" id="45235"/>
    <lineage>
        <taxon>Eukaryota</taxon>
        <taxon>Fungi</taxon>
        <taxon>Dikarya</taxon>
        <taxon>Ascomycota</taxon>
        <taxon>Pezizomycotina</taxon>
        <taxon>Sordariomycetes</taxon>
        <taxon>Hypocreomycetidae</taxon>
        <taxon>Hypocreales</taxon>
        <taxon>Ophiocordycipitaceae</taxon>
        <taxon>Tolypocladium</taxon>
    </lineage>
</organism>
<protein>
    <submittedName>
        <fullName evidence="2">Uncharacterized protein</fullName>
    </submittedName>
</protein>
<comment type="caution">
    <text evidence="2">The sequence shown here is derived from an EMBL/GenBank/DDBJ whole genome shotgun (WGS) entry which is preliminary data.</text>
</comment>
<evidence type="ECO:0000313" key="3">
    <source>
        <dbReference type="Proteomes" id="UP000236621"/>
    </source>
</evidence>
<dbReference type="OrthoDB" id="5130140at2759"/>
<sequence>MALDAAASGMGGHSLRFLNDDWNDSISNGELFTLRWNQSVVKAGSQLGLFKVTYPQDGVVVYELVTNLTGEFHGHCIVRLYAAGIEPGLVRHVAHRRPALASQLDRITSLDAQRSWSSFFVVHATHAAFPCVDPSDVNKLKTAHQKLHWATPIIIPVVCLLALYALCLATCLVYRRRKRARREREDATPHRDVGRNGSVNSAITVQTLTETDDGKETPDDVWIFTNSSTETDITVGGVEESNIADVERGEGDVHCIHDEHAIGIGL</sequence>
<dbReference type="EMBL" id="NRSZ01001157">
    <property type="protein sequence ID" value="PNY23069.1"/>
    <property type="molecule type" value="Genomic_DNA"/>
</dbReference>
<dbReference type="AlphaFoldDB" id="A0A2K3Q6D4"/>
<dbReference type="Proteomes" id="UP000236621">
    <property type="component" value="Unassembled WGS sequence"/>
</dbReference>
<proteinExistence type="predicted"/>
<evidence type="ECO:0000313" key="2">
    <source>
        <dbReference type="EMBL" id="PNY23069.1"/>
    </source>
</evidence>
<keyword evidence="1" id="KW-1133">Transmembrane helix</keyword>
<keyword evidence="3" id="KW-1185">Reference proteome</keyword>
<reference evidence="2 3" key="1">
    <citation type="submission" date="2017-08" db="EMBL/GenBank/DDBJ databases">
        <title>Harnessing the power of phylogenomics to disentangle the directionality and signatures of interkingdom host jumping in the parasitic fungal genus Tolypocladium.</title>
        <authorList>
            <person name="Quandt C.A."/>
            <person name="Patterson W."/>
            <person name="Spatafora J.W."/>
        </authorList>
    </citation>
    <scope>NUCLEOTIDE SEQUENCE [LARGE SCALE GENOMIC DNA]</scope>
    <source>
        <strain evidence="2 3">CBS 113982</strain>
    </source>
</reference>
<keyword evidence="1" id="KW-0812">Transmembrane</keyword>
<evidence type="ECO:0000256" key="1">
    <source>
        <dbReference type="SAM" id="Phobius"/>
    </source>
</evidence>